<name>A0A6I9WE21_9HYME</name>
<keyword evidence="2" id="KW-1185">Reference proteome</keyword>
<dbReference type="OrthoDB" id="7554518at2759"/>
<sequence>MKLLGLILALSCIIAYTAAKKKGQYWPTDTKIFTIPQRFRREVDSQDSILKDNLEDTPQLFFKADEKLHLFDNKHTIDDISEDTNVVSGSESQLNTQLNDMHLVDENDYLNVYTFTPGAYSHFPQNFGGFRWRREARRHTKPHFRFEAEKKLGKNGFVNGFVDLQQGANGRRIEPMVGGSVGFRFRREANQIEDIEDELIETI</sequence>
<evidence type="ECO:0000256" key="1">
    <source>
        <dbReference type="SAM" id="SignalP"/>
    </source>
</evidence>
<dbReference type="RefSeq" id="XP_011640752.1">
    <property type="nucleotide sequence ID" value="XM_011642450.1"/>
</dbReference>
<feature type="signal peptide" evidence="1">
    <location>
        <begin position="1"/>
        <end position="19"/>
    </location>
</feature>
<keyword evidence="1" id="KW-0732">Signal</keyword>
<accession>A0A6I9WE21</accession>
<feature type="chain" id="PRO_5026981665" evidence="1">
    <location>
        <begin position="20"/>
        <end position="203"/>
    </location>
</feature>
<evidence type="ECO:0000313" key="2">
    <source>
        <dbReference type="Proteomes" id="UP000504615"/>
    </source>
</evidence>
<protein>
    <submittedName>
        <fullName evidence="3">Uncharacterized protein LOC105429464</fullName>
    </submittedName>
</protein>
<evidence type="ECO:0000313" key="3">
    <source>
        <dbReference type="RefSeq" id="XP_011640752.1"/>
    </source>
</evidence>
<dbReference type="Proteomes" id="UP000504615">
    <property type="component" value="Unplaced"/>
</dbReference>
<dbReference type="GeneID" id="105429464"/>
<dbReference type="AlphaFoldDB" id="A0A6I9WE21"/>
<reference evidence="3" key="1">
    <citation type="submission" date="2025-08" db="UniProtKB">
        <authorList>
            <consortium name="RefSeq"/>
        </authorList>
    </citation>
    <scope>IDENTIFICATION</scope>
</reference>
<gene>
    <name evidence="3" type="primary">LOC105429464</name>
</gene>
<proteinExistence type="predicted"/>
<dbReference type="KEGG" id="pbar:105429464"/>
<organism evidence="2 3">
    <name type="scientific">Pogonomyrmex barbatus</name>
    <name type="common">red harvester ant</name>
    <dbReference type="NCBI Taxonomy" id="144034"/>
    <lineage>
        <taxon>Eukaryota</taxon>
        <taxon>Metazoa</taxon>
        <taxon>Ecdysozoa</taxon>
        <taxon>Arthropoda</taxon>
        <taxon>Hexapoda</taxon>
        <taxon>Insecta</taxon>
        <taxon>Pterygota</taxon>
        <taxon>Neoptera</taxon>
        <taxon>Endopterygota</taxon>
        <taxon>Hymenoptera</taxon>
        <taxon>Apocrita</taxon>
        <taxon>Aculeata</taxon>
        <taxon>Formicoidea</taxon>
        <taxon>Formicidae</taxon>
        <taxon>Myrmicinae</taxon>
        <taxon>Pogonomyrmex</taxon>
    </lineage>
</organism>